<name>A0A7S8FAV8_9BACT</name>
<dbReference type="Pfam" id="PF00550">
    <property type="entry name" value="PP-binding"/>
    <property type="match status" value="1"/>
</dbReference>
<dbReference type="Gene3D" id="1.10.1200.10">
    <property type="entry name" value="ACP-like"/>
    <property type="match status" value="1"/>
</dbReference>
<proteinExistence type="predicted"/>
<sequence length="90" mass="9943">MNTPDEISQTILRLLSEIAPEADVTVLNPDVSFRDQLDIDSMDFLNFVIMIHKTFGVEIPETDYPKYGTLNGCVEQLSGKRASGSPSPVN</sequence>
<dbReference type="PROSITE" id="PS50075">
    <property type="entry name" value="CARRIER"/>
    <property type="match status" value="1"/>
</dbReference>
<reference evidence="2 3" key="1">
    <citation type="journal article" date="2020" name="ISME J.">
        <title>Enrichment and physiological characterization of a novel comammox Nitrospira indicates ammonium inhibition of complete nitrification.</title>
        <authorList>
            <person name="Sakoula D."/>
            <person name="Koch H."/>
            <person name="Frank J."/>
            <person name="Jetten M.S.M."/>
            <person name="van Kessel M.A.H.J."/>
            <person name="Lucker S."/>
        </authorList>
    </citation>
    <scope>NUCLEOTIDE SEQUENCE [LARGE SCALE GENOMIC DNA]</scope>
    <source>
        <strain evidence="2">Comreactor17</strain>
    </source>
</reference>
<accession>A0A7S8FAV8</accession>
<protein>
    <submittedName>
        <fullName evidence="2">Acyl carrier protein</fullName>
    </submittedName>
</protein>
<evidence type="ECO:0000313" key="3">
    <source>
        <dbReference type="Proteomes" id="UP000593737"/>
    </source>
</evidence>
<gene>
    <name evidence="2" type="ORF">Nkreftii_000199</name>
</gene>
<dbReference type="KEGG" id="nkf:Nkreftii_000199"/>
<dbReference type="Proteomes" id="UP000593737">
    <property type="component" value="Chromosome"/>
</dbReference>
<evidence type="ECO:0000259" key="1">
    <source>
        <dbReference type="PROSITE" id="PS50075"/>
    </source>
</evidence>
<dbReference type="InterPro" id="IPR009081">
    <property type="entry name" value="PP-bd_ACP"/>
</dbReference>
<dbReference type="EMBL" id="CP047423">
    <property type="protein sequence ID" value="QPD02425.1"/>
    <property type="molecule type" value="Genomic_DNA"/>
</dbReference>
<organism evidence="2 3">
    <name type="scientific">Candidatus Nitrospira kreftii</name>
    <dbReference type="NCBI Taxonomy" id="2652173"/>
    <lineage>
        <taxon>Bacteria</taxon>
        <taxon>Pseudomonadati</taxon>
        <taxon>Nitrospirota</taxon>
        <taxon>Nitrospiria</taxon>
        <taxon>Nitrospirales</taxon>
        <taxon>Nitrospiraceae</taxon>
        <taxon>Nitrospira</taxon>
    </lineage>
</organism>
<evidence type="ECO:0000313" key="2">
    <source>
        <dbReference type="EMBL" id="QPD02425.1"/>
    </source>
</evidence>
<dbReference type="InterPro" id="IPR036736">
    <property type="entry name" value="ACP-like_sf"/>
</dbReference>
<dbReference type="AlphaFoldDB" id="A0A7S8FAV8"/>
<dbReference type="SUPFAM" id="SSF47336">
    <property type="entry name" value="ACP-like"/>
    <property type="match status" value="1"/>
</dbReference>
<feature type="domain" description="Carrier" evidence="1">
    <location>
        <begin position="5"/>
        <end position="81"/>
    </location>
</feature>